<dbReference type="Pfam" id="PF12172">
    <property type="entry name" value="zf-ChsH2"/>
    <property type="match status" value="1"/>
</dbReference>
<accession>A0ABM8TVN4</accession>
<evidence type="ECO:0000313" key="3">
    <source>
        <dbReference type="EMBL" id="CAG2160737.1"/>
    </source>
</evidence>
<comment type="caution">
    <text evidence="3">The sequence shown here is derived from an EMBL/GenBank/DDBJ whole genome shotgun (WGS) entry which is preliminary data.</text>
</comment>
<name>A0ABM8TVN4_9BURK</name>
<dbReference type="InterPro" id="IPR012340">
    <property type="entry name" value="NA-bd_OB-fold"/>
</dbReference>
<gene>
    <name evidence="3" type="ORF">LMG26411_07711</name>
</gene>
<proteinExistence type="predicted"/>
<protein>
    <recommendedName>
        <fullName evidence="5">Zn-ribbon domain-containing OB-fold protein</fullName>
    </recommendedName>
</protein>
<dbReference type="Proteomes" id="UP000672657">
    <property type="component" value="Unassembled WGS sequence"/>
</dbReference>
<evidence type="ECO:0000259" key="2">
    <source>
        <dbReference type="Pfam" id="PF12172"/>
    </source>
</evidence>
<feature type="domain" description="ChsH2 C-terminal OB-fold" evidence="1">
    <location>
        <begin position="79"/>
        <end position="146"/>
    </location>
</feature>
<dbReference type="Pfam" id="PF01796">
    <property type="entry name" value="OB_ChsH2_C"/>
    <property type="match status" value="1"/>
</dbReference>
<reference evidence="3 4" key="1">
    <citation type="submission" date="2021-03" db="EMBL/GenBank/DDBJ databases">
        <authorList>
            <person name="Peeters C."/>
        </authorList>
    </citation>
    <scope>NUCLEOTIDE SEQUENCE [LARGE SCALE GENOMIC DNA]</scope>
    <source>
        <strain evidence="3 4">LMG 26411</strain>
    </source>
</reference>
<dbReference type="EMBL" id="CAJPVI010000090">
    <property type="protein sequence ID" value="CAG2160737.1"/>
    <property type="molecule type" value="Genomic_DNA"/>
</dbReference>
<dbReference type="InterPro" id="IPR002878">
    <property type="entry name" value="ChsH2_C"/>
</dbReference>
<organism evidence="3 4">
    <name type="scientific">Cupriavidus numazuensis</name>
    <dbReference type="NCBI Taxonomy" id="221992"/>
    <lineage>
        <taxon>Bacteria</taxon>
        <taxon>Pseudomonadati</taxon>
        <taxon>Pseudomonadota</taxon>
        <taxon>Betaproteobacteria</taxon>
        <taxon>Burkholderiales</taxon>
        <taxon>Burkholderiaceae</taxon>
        <taxon>Cupriavidus</taxon>
    </lineage>
</organism>
<dbReference type="InterPro" id="IPR052513">
    <property type="entry name" value="Thioester_dehydratase-like"/>
</dbReference>
<evidence type="ECO:0000259" key="1">
    <source>
        <dbReference type="Pfam" id="PF01796"/>
    </source>
</evidence>
<dbReference type="InterPro" id="IPR022002">
    <property type="entry name" value="ChsH2_Znr"/>
</dbReference>
<evidence type="ECO:0000313" key="4">
    <source>
        <dbReference type="Proteomes" id="UP000672657"/>
    </source>
</evidence>
<feature type="domain" description="ChsH2 rubredoxin-like zinc ribbon" evidence="2">
    <location>
        <begin position="43"/>
        <end position="76"/>
    </location>
</feature>
<evidence type="ECO:0008006" key="5">
    <source>
        <dbReference type="Google" id="ProtNLM"/>
    </source>
</evidence>
<dbReference type="RefSeq" id="WP_211958446.1">
    <property type="nucleotide sequence ID" value="NZ_CAJPVI010000090.1"/>
</dbReference>
<sequence>MNVIHAASKGSPSKAYSGETAPGLSLTKMSEEAISQEFLPHLEGLARGDIQLPYCIDCQKFHWYPMPRCPHCQNREIHWKTVSGDAKLFSWTVVRHAFHPSLKDELPYIVALVTFEDAPGVRLVTNLVGVAPEDIRMGMSLRPVFDNSSQERPKVKFSPV</sequence>
<dbReference type="PANTHER" id="PTHR34075:SF5">
    <property type="entry name" value="BLR3430 PROTEIN"/>
    <property type="match status" value="1"/>
</dbReference>
<dbReference type="SUPFAM" id="SSF50249">
    <property type="entry name" value="Nucleic acid-binding proteins"/>
    <property type="match status" value="1"/>
</dbReference>
<dbReference type="PANTHER" id="PTHR34075">
    <property type="entry name" value="BLR3430 PROTEIN"/>
    <property type="match status" value="1"/>
</dbReference>
<keyword evidence="4" id="KW-1185">Reference proteome</keyword>